<dbReference type="InterPro" id="IPR036961">
    <property type="entry name" value="Kinesin_motor_dom_sf"/>
</dbReference>
<evidence type="ECO:0000256" key="4">
    <source>
        <dbReference type="ARBA" id="ARBA00022860"/>
    </source>
</evidence>
<reference evidence="14" key="1">
    <citation type="journal article" date="2019" name="J. ISSAAS">
        <title>Light-regulated collective contractility in a multicellular choanoflagellate.</title>
        <authorList>
            <person name="Brunet T."/>
            <person name="Larson B.T."/>
            <person name="Linden T.A."/>
            <person name="Vermeij M.J.A."/>
            <person name="McDonald K."/>
            <person name="King N."/>
        </authorList>
    </citation>
    <scope>NUCLEOTIDE SEQUENCE</scope>
</reference>
<evidence type="ECO:0000256" key="5">
    <source>
        <dbReference type="ARBA" id="ARBA00023054"/>
    </source>
</evidence>
<evidence type="ECO:0000259" key="13">
    <source>
        <dbReference type="PROSITE" id="PS51844"/>
    </source>
</evidence>
<dbReference type="InterPro" id="IPR000048">
    <property type="entry name" value="IQ_motif_EF-hand-BS"/>
</dbReference>
<feature type="region of interest" description="Disordered" evidence="11">
    <location>
        <begin position="1038"/>
        <end position="1060"/>
    </location>
</feature>
<evidence type="ECO:0000256" key="7">
    <source>
        <dbReference type="ARBA" id="ARBA00023175"/>
    </source>
</evidence>
<dbReference type="PRINTS" id="PR00193">
    <property type="entry name" value="MYOSINHEAVY"/>
</dbReference>
<dbReference type="GO" id="GO:0007015">
    <property type="term" value="P:actin filament organization"/>
    <property type="evidence" value="ECO:0007669"/>
    <property type="project" value="TreeGrafter"/>
</dbReference>
<feature type="binding site" evidence="9">
    <location>
        <begin position="174"/>
        <end position="181"/>
    </location>
    <ligand>
        <name>ATP</name>
        <dbReference type="ChEBI" id="CHEBI:30616"/>
    </ligand>
</feature>
<dbReference type="GO" id="GO:0016020">
    <property type="term" value="C:membrane"/>
    <property type="evidence" value="ECO:0007669"/>
    <property type="project" value="TreeGrafter"/>
</dbReference>
<dbReference type="Gene3D" id="1.10.287.1490">
    <property type="match status" value="1"/>
</dbReference>
<dbReference type="InterPro" id="IPR002928">
    <property type="entry name" value="Myosin_tail"/>
</dbReference>
<dbReference type="PROSITE" id="PS50096">
    <property type="entry name" value="IQ"/>
    <property type="match status" value="1"/>
</dbReference>
<dbReference type="GO" id="GO:0000146">
    <property type="term" value="F:microfilament motor activity"/>
    <property type="evidence" value="ECO:0007669"/>
    <property type="project" value="TreeGrafter"/>
</dbReference>
<accession>A0A513ZS44</accession>
<dbReference type="SMART" id="SM00015">
    <property type="entry name" value="IQ"/>
    <property type="match status" value="1"/>
</dbReference>
<dbReference type="SUPFAM" id="SSF90257">
    <property type="entry name" value="Myosin rod fragments"/>
    <property type="match status" value="2"/>
</dbReference>
<dbReference type="FunFam" id="1.10.10.820:FF:000001">
    <property type="entry name" value="Myosin heavy chain"/>
    <property type="match status" value="1"/>
</dbReference>
<dbReference type="InterPro" id="IPR027417">
    <property type="entry name" value="P-loop_NTPase"/>
</dbReference>
<protein>
    <submittedName>
        <fullName evidence="14">Myosin heavy chain II</fullName>
    </submittedName>
</protein>
<evidence type="ECO:0000256" key="8">
    <source>
        <dbReference type="ARBA" id="ARBA00023203"/>
    </source>
</evidence>
<dbReference type="GO" id="GO:0016459">
    <property type="term" value="C:myosin complex"/>
    <property type="evidence" value="ECO:0007669"/>
    <property type="project" value="UniProtKB-KW"/>
</dbReference>
<dbReference type="Gene3D" id="4.10.270.10">
    <property type="entry name" value="Myosin, subunit A"/>
    <property type="match status" value="1"/>
</dbReference>
<feature type="domain" description="Myosin N-terminal SH3-like" evidence="13">
    <location>
        <begin position="27"/>
        <end position="77"/>
    </location>
</feature>
<name>A0A513ZS44_9EUKA</name>
<keyword evidence="7 9" id="KW-0505">Motor protein</keyword>
<dbReference type="Pfam" id="PF02736">
    <property type="entry name" value="Myosin_N"/>
    <property type="match status" value="1"/>
</dbReference>
<comment type="similarity">
    <text evidence="1 9">Belongs to the TRAFAC class myosin-kinesin ATPase superfamily. Myosin family.</text>
</comment>
<dbReference type="InterPro" id="IPR001609">
    <property type="entry name" value="Myosin_head_motor_dom-like"/>
</dbReference>
<dbReference type="Gene3D" id="2.30.30.360">
    <property type="entry name" value="Myosin S1 fragment, N-terminal"/>
    <property type="match status" value="1"/>
</dbReference>
<evidence type="ECO:0000313" key="14">
    <source>
        <dbReference type="EMBL" id="QDH43405.1"/>
    </source>
</evidence>
<dbReference type="FunFam" id="3.40.850.10:FF:000101">
    <property type="entry name" value="Slow myosin heavy chain 2"/>
    <property type="match status" value="1"/>
</dbReference>
<evidence type="ECO:0000259" key="12">
    <source>
        <dbReference type="PROSITE" id="PS51456"/>
    </source>
</evidence>
<dbReference type="FunFam" id="1.20.120.720:FF:000001">
    <property type="entry name" value="Myosin heavy chain, muscle"/>
    <property type="match status" value="1"/>
</dbReference>
<dbReference type="Pfam" id="PF00063">
    <property type="entry name" value="Myosin_head"/>
    <property type="match status" value="1"/>
</dbReference>
<dbReference type="GO" id="GO:0005524">
    <property type="term" value="F:ATP binding"/>
    <property type="evidence" value="ECO:0007669"/>
    <property type="project" value="UniProtKB-UniRule"/>
</dbReference>
<evidence type="ECO:0000256" key="3">
    <source>
        <dbReference type="ARBA" id="ARBA00022840"/>
    </source>
</evidence>
<evidence type="ECO:0000256" key="2">
    <source>
        <dbReference type="ARBA" id="ARBA00022741"/>
    </source>
</evidence>
<dbReference type="InterPro" id="IPR004009">
    <property type="entry name" value="SH3_Myosin"/>
</dbReference>
<keyword evidence="6 9" id="KW-0518">Myosin</keyword>
<dbReference type="InterPro" id="IPR008989">
    <property type="entry name" value="Myosin_S1_N"/>
</dbReference>
<evidence type="ECO:0000256" key="6">
    <source>
        <dbReference type="ARBA" id="ARBA00023123"/>
    </source>
</evidence>
<dbReference type="EMBL" id="MK787240">
    <property type="protein sequence ID" value="QDH43405.1"/>
    <property type="molecule type" value="mRNA"/>
</dbReference>
<feature type="region of interest" description="Actin-binding" evidence="9">
    <location>
        <begin position="655"/>
        <end position="677"/>
    </location>
</feature>
<evidence type="ECO:0000256" key="10">
    <source>
        <dbReference type="SAM" id="Coils"/>
    </source>
</evidence>
<dbReference type="Gene3D" id="3.40.850.10">
    <property type="entry name" value="Kinesin motor domain"/>
    <property type="match status" value="1"/>
</dbReference>
<dbReference type="PROSITE" id="PS51456">
    <property type="entry name" value="MYOSIN_MOTOR"/>
    <property type="match status" value="1"/>
</dbReference>
<dbReference type="SMART" id="SM00242">
    <property type="entry name" value="MYSc"/>
    <property type="match status" value="1"/>
</dbReference>
<dbReference type="GO" id="GO:0005737">
    <property type="term" value="C:cytoplasm"/>
    <property type="evidence" value="ECO:0007669"/>
    <property type="project" value="TreeGrafter"/>
</dbReference>
<evidence type="ECO:0000256" key="1">
    <source>
        <dbReference type="ARBA" id="ARBA00008314"/>
    </source>
</evidence>
<dbReference type="FunFam" id="2.30.30.360:FF:000001">
    <property type="entry name" value="Myosin heavy chain"/>
    <property type="match status" value="1"/>
</dbReference>
<feature type="region of interest" description="Disordered" evidence="11">
    <location>
        <begin position="1196"/>
        <end position="1218"/>
    </location>
</feature>
<dbReference type="Gene3D" id="1.20.58.530">
    <property type="match status" value="1"/>
</dbReference>
<dbReference type="GO" id="GO:0051015">
    <property type="term" value="F:actin filament binding"/>
    <property type="evidence" value="ECO:0007669"/>
    <property type="project" value="InterPro"/>
</dbReference>
<feature type="compositionally biased region" description="Basic and acidic residues" evidence="11">
    <location>
        <begin position="1048"/>
        <end position="1060"/>
    </location>
</feature>
<feature type="domain" description="Myosin motor" evidence="12">
    <location>
        <begin position="81"/>
        <end position="777"/>
    </location>
</feature>
<proteinExistence type="evidence at transcript level"/>
<keyword evidence="3 9" id="KW-0067">ATP-binding</keyword>
<dbReference type="Gene3D" id="3.30.70.1590">
    <property type="match status" value="1"/>
</dbReference>
<keyword evidence="8 9" id="KW-0009">Actin-binding</keyword>
<dbReference type="Pfam" id="PF00612">
    <property type="entry name" value="IQ"/>
    <property type="match status" value="1"/>
</dbReference>
<dbReference type="Pfam" id="PF01576">
    <property type="entry name" value="Myosin_tail_1"/>
    <property type="match status" value="1"/>
</dbReference>
<feature type="coiled-coil region" evidence="10">
    <location>
        <begin position="1263"/>
        <end position="1318"/>
    </location>
</feature>
<keyword evidence="2 9" id="KW-0547">Nucleotide-binding</keyword>
<sequence>MSQEEALRHLRVSAQARKSMDDSSSWAAKKQAWIPDETEGYVAGSIISEDNDFTTVQKTSGGETVKVPSENVQRMNPPKFNKVEDMAELTVLNEASVLYNVRDRYHADLIYTYSGLFCVVVNPYKNIPIYTEGAISLYKGAKRDTVPPHVFAVADSAYRSMLQDRDDQSILCTGESGAGKTENTKKVIQYLASVAAASSRKSTDIMAGPSGGAGSNKMERGELERQLLQANPLLETFGNAATIKNDNSSRFGKFIRIHFDASGYIIGATIDTYLLEKSRAIRQNNDERNFHAFYQLLSGADQTYIAELGLKDPKSYRFMCHGDVKLRDMDDKKEFNATNEAFGIMGLNADEIKSVWGVVSAVLLFGNVSVLGGRRGGEQASITSDEVSQRLCALLGINHSDFIRGMTKPRVKAGNEYVQKQQTKEQVDFALEALAKALYERLFLWIVRRINKTLDRNVRDSRNFIGILDIAGFEIFKLNSFEQLCINYTNEKLQQLFNHRMFELEQEEYTKEGIAWDFIDFGLDLQPTIDLIDAQMGLLALLDEECFFPRATDKSYADKVVRNCTQHPKLVAPGVRDDFDFGLTHYAGTVQYNTEGWLIKNKDPLNDNVTDQLTKSTNEFVKTLWGDLFSGALASSGRTRKGAFRTVGHIYKEQLSKLMDTLNSTIPHFVRCIIPNHKKKAGLIDAHLVLDQLACNGVLEGIRICRKGFPNRILFQEFRQRYSILCPDALPNGFTEGRKAAELMLTALALDENTYRIGTTKVFFRTGVLAHLEEERDLKLSQMIVGLQAFCRGYLARRHHGALLHGQSAILVIQRNARAFMKLRAWPWWKLFTKIKPLLKHARSDEEMRLLREELAQVKEQLAREKAAREKAEEAVDTLQAEKQALKEQLETANQHAMELEEGRGRLLQQTRTLNEELEGLEVQLEEQMTSSSKLLQEKKTLMKEMEDLRQDLGEANMQEAHLDRLNNQVKEERERAEGLTAQIATLEEEKRKLAKEMSSLREDMDAAVNQKAKAVKSLKKLENEQEDLHAQIVELQTEVSTHSNRQRAHDKQLAGERDKANQLQVEVDSLQSQLRESSTKQLTLKNELEEAVDRAESAEKARKRLQAELDDVMESKDDAAVAELEAARRKLKSEVSALEAQLVELEDENTVLQSNYDRLQVNYNAVVAKAGQVDQEKAEADAAERKKLERKVRQLEDELEGERRSRSKMSAEKKRAEIRVTEMQEQLEEEARNRTKDSRHVRKYEKQITVLMHERDEATHLVEVEAQQVRSLKAKIEEYKVRCDELEDDIAKATTAMRRAQRDRDDHIGQLQVMEEQVGKYRDAAKRGRIRREELITETTTVTIQDDADVTQEEV</sequence>
<dbReference type="PANTHER" id="PTHR13140:SF857">
    <property type="entry name" value="MYOSIN-11"/>
    <property type="match status" value="1"/>
</dbReference>
<keyword evidence="4" id="KW-0112">Calmodulin-binding</keyword>
<evidence type="ECO:0000256" key="11">
    <source>
        <dbReference type="SAM" id="MobiDB-lite"/>
    </source>
</evidence>
<dbReference type="CDD" id="cd01377">
    <property type="entry name" value="MYSc_class_II"/>
    <property type="match status" value="1"/>
</dbReference>
<dbReference type="Gene3D" id="1.20.5.340">
    <property type="match status" value="1"/>
</dbReference>
<organism evidence="14">
    <name type="scientific">Choanoeca flexa</name>
    <dbReference type="NCBI Taxonomy" id="2572930"/>
    <lineage>
        <taxon>Eukaryota</taxon>
        <taxon>Choanoflagellata</taxon>
        <taxon>Craspedida</taxon>
        <taxon>Salpingoecidae</taxon>
        <taxon>Choanoeca</taxon>
    </lineage>
</organism>
<dbReference type="PANTHER" id="PTHR13140">
    <property type="entry name" value="MYOSIN"/>
    <property type="match status" value="1"/>
</dbReference>
<dbReference type="Gene3D" id="1.20.120.720">
    <property type="entry name" value="Myosin VI head, motor domain, U50 subdomain"/>
    <property type="match status" value="1"/>
</dbReference>
<evidence type="ECO:0000256" key="9">
    <source>
        <dbReference type="PROSITE-ProRule" id="PRU00782"/>
    </source>
</evidence>
<dbReference type="PROSITE" id="PS51844">
    <property type="entry name" value="SH3_LIKE"/>
    <property type="match status" value="1"/>
</dbReference>
<dbReference type="GO" id="GO:0005516">
    <property type="term" value="F:calmodulin binding"/>
    <property type="evidence" value="ECO:0007669"/>
    <property type="project" value="UniProtKB-KW"/>
</dbReference>
<dbReference type="Gene3D" id="1.10.10.820">
    <property type="match status" value="1"/>
</dbReference>
<dbReference type="SUPFAM" id="SSF52540">
    <property type="entry name" value="P-loop containing nucleoside triphosphate hydrolases"/>
    <property type="match status" value="1"/>
</dbReference>
<keyword evidence="5 10" id="KW-0175">Coiled coil</keyword>